<organism evidence="4 5">
    <name type="scientific">Dyadobacter helix</name>
    <dbReference type="NCBI Taxonomy" id="2822344"/>
    <lineage>
        <taxon>Bacteria</taxon>
        <taxon>Pseudomonadati</taxon>
        <taxon>Bacteroidota</taxon>
        <taxon>Cytophagia</taxon>
        <taxon>Cytophagales</taxon>
        <taxon>Spirosomataceae</taxon>
        <taxon>Dyadobacter</taxon>
    </lineage>
</organism>
<dbReference type="AlphaFoldDB" id="A0A916JG03"/>
<dbReference type="SUPFAM" id="SSF50249">
    <property type="entry name" value="Nucleic acid-binding proteins"/>
    <property type="match status" value="1"/>
</dbReference>
<dbReference type="InterPro" id="IPR002059">
    <property type="entry name" value="CSP_DNA-bd"/>
</dbReference>
<dbReference type="InterPro" id="IPR012156">
    <property type="entry name" value="Cold_shock_CspA"/>
</dbReference>
<evidence type="ECO:0000259" key="3">
    <source>
        <dbReference type="PROSITE" id="PS51857"/>
    </source>
</evidence>
<proteinExistence type="predicted"/>
<dbReference type="PIRSF" id="PIRSF002599">
    <property type="entry name" value="Cold_shock_A"/>
    <property type="match status" value="1"/>
</dbReference>
<evidence type="ECO:0000256" key="1">
    <source>
        <dbReference type="ARBA" id="ARBA00004496"/>
    </source>
</evidence>
<keyword evidence="5" id="KW-1185">Reference proteome</keyword>
<name>A0A916JG03_9BACT</name>
<dbReference type="GO" id="GO:0003676">
    <property type="term" value="F:nucleic acid binding"/>
    <property type="evidence" value="ECO:0007669"/>
    <property type="project" value="InterPro"/>
</dbReference>
<dbReference type="CDD" id="cd04458">
    <property type="entry name" value="CSP_CDS"/>
    <property type="match status" value="1"/>
</dbReference>
<dbReference type="Proteomes" id="UP000680038">
    <property type="component" value="Unassembled WGS sequence"/>
</dbReference>
<dbReference type="GO" id="GO:0005829">
    <property type="term" value="C:cytosol"/>
    <property type="evidence" value="ECO:0007669"/>
    <property type="project" value="UniProtKB-ARBA"/>
</dbReference>
<dbReference type="SMART" id="SM00357">
    <property type="entry name" value="CSP"/>
    <property type="match status" value="1"/>
</dbReference>
<dbReference type="InterPro" id="IPR011129">
    <property type="entry name" value="CSD"/>
</dbReference>
<accession>A0A916JG03</accession>
<evidence type="ECO:0000313" key="5">
    <source>
        <dbReference type="Proteomes" id="UP000680038"/>
    </source>
</evidence>
<gene>
    <name evidence="4" type="primary">cspG</name>
    <name evidence="4" type="ORF">DYBT9275_04910</name>
</gene>
<dbReference type="InterPro" id="IPR012340">
    <property type="entry name" value="NA-bd_OB-fold"/>
</dbReference>
<dbReference type="PROSITE" id="PS51857">
    <property type="entry name" value="CSD_2"/>
    <property type="match status" value="1"/>
</dbReference>
<comment type="caution">
    <text evidence="4">The sequence shown here is derived from an EMBL/GenBank/DDBJ whole genome shotgun (WGS) entry which is preliminary data.</text>
</comment>
<feature type="domain" description="CSD" evidence="3">
    <location>
        <begin position="1"/>
        <end position="62"/>
    </location>
</feature>
<reference evidence="4" key="1">
    <citation type="submission" date="2021-04" db="EMBL/GenBank/DDBJ databases">
        <authorList>
            <person name="Rodrigo-Torres L."/>
            <person name="Arahal R. D."/>
            <person name="Lucena T."/>
        </authorList>
    </citation>
    <scope>NUCLEOTIDE SEQUENCE</scope>
    <source>
        <strain evidence="4">CECT 9275</strain>
    </source>
</reference>
<evidence type="ECO:0000313" key="4">
    <source>
        <dbReference type="EMBL" id="CAG5011239.1"/>
    </source>
</evidence>
<dbReference type="Gene3D" id="2.40.50.140">
    <property type="entry name" value="Nucleic acid-binding proteins"/>
    <property type="match status" value="1"/>
</dbReference>
<dbReference type="Pfam" id="PF00313">
    <property type="entry name" value="CSD"/>
    <property type="match status" value="1"/>
</dbReference>
<dbReference type="EMBL" id="CAJRAF010000002">
    <property type="protein sequence ID" value="CAG5011239.1"/>
    <property type="molecule type" value="Genomic_DNA"/>
</dbReference>
<protein>
    <submittedName>
        <fullName evidence="4">Cold shock-like protein CspG</fullName>
    </submittedName>
</protein>
<comment type="subcellular location">
    <subcellularLocation>
        <location evidence="1">Cytoplasm</location>
    </subcellularLocation>
</comment>
<sequence length="63" mass="6772">MNKGSVKFSNDTKGIGFISLEHGGNDVFVHTTGLSDDIRENDSVSYEVEEGRKGLNAVNVSIS</sequence>
<evidence type="ECO:0000256" key="2">
    <source>
        <dbReference type="ARBA" id="ARBA00022490"/>
    </source>
</evidence>
<dbReference type="RefSeq" id="WP_215241183.1">
    <property type="nucleotide sequence ID" value="NZ_CAJRAF010000002.1"/>
</dbReference>
<dbReference type="PRINTS" id="PR00050">
    <property type="entry name" value="COLDSHOCK"/>
</dbReference>
<keyword evidence="2" id="KW-0963">Cytoplasm</keyword>